<name>A0A1H2HR31_9PSED</name>
<comment type="similarity">
    <text evidence="2 9">Belongs to the ABC-2 integral membrane protein family.</text>
</comment>
<sequence length="267" mass="29704">MRKSGIINSLSLAWMLAKRDLLNRYAGSYAGVFWTIGVPLLYALINVVVFSTLMSGRMGARYGDIPFALFYFIPFSLWILFSEVVGRSTGILREYRYLVSKIAFPFWVLPLIPLASALLSQAIILLLAFGLMLHYGISIGDTAAIYLLVWMACLLLTLGVAYAVAALSVYIPDLGQVVPVVVNILFWLTPILYPATLVEEHGALWVRKLIMDWNPFFYLTEISRHAVFATAEVDWLALALLLALGATILVAGFVLFRRLKSGFADVL</sequence>
<evidence type="ECO:0000313" key="11">
    <source>
        <dbReference type="EMBL" id="SDU34352.1"/>
    </source>
</evidence>
<feature type="transmembrane region" description="Helical" evidence="9">
    <location>
        <begin position="235"/>
        <end position="256"/>
    </location>
</feature>
<evidence type="ECO:0000313" key="12">
    <source>
        <dbReference type="Proteomes" id="UP000243232"/>
    </source>
</evidence>
<feature type="transmembrane region" description="Helical" evidence="9">
    <location>
        <begin position="106"/>
        <end position="137"/>
    </location>
</feature>
<reference evidence="12" key="1">
    <citation type="submission" date="2016-10" db="EMBL/GenBank/DDBJ databases">
        <authorList>
            <person name="Varghese N."/>
            <person name="Submissions S."/>
        </authorList>
    </citation>
    <scope>NUCLEOTIDE SEQUENCE [LARGE SCALE GENOMIC DNA]</scope>
    <source>
        <strain evidence="12">DSM 17875</strain>
    </source>
</reference>
<evidence type="ECO:0000256" key="9">
    <source>
        <dbReference type="RuleBase" id="RU361157"/>
    </source>
</evidence>
<dbReference type="STRING" id="364197.SAMN05216296_3205"/>
<dbReference type="GO" id="GO:0015920">
    <property type="term" value="P:lipopolysaccharide transport"/>
    <property type="evidence" value="ECO:0007669"/>
    <property type="project" value="TreeGrafter"/>
</dbReference>
<keyword evidence="12" id="KW-1185">Reference proteome</keyword>
<feature type="transmembrane region" description="Helical" evidence="9">
    <location>
        <begin position="65"/>
        <end position="85"/>
    </location>
</feature>
<feature type="domain" description="ABC transmembrane type-2" evidence="10">
    <location>
        <begin position="30"/>
        <end position="259"/>
    </location>
</feature>
<dbReference type="InterPro" id="IPR047817">
    <property type="entry name" value="ABC2_TM_bact-type"/>
</dbReference>
<protein>
    <recommendedName>
        <fullName evidence="9">Transport permease protein</fullName>
    </recommendedName>
</protein>
<keyword evidence="5 9" id="KW-0812">Transmembrane</keyword>
<accession>A0A1H2HR31</accession>
<dbReference type="Proteomes" id="UP000243232">
    <property type="component" value="Chromosome I"/>
</dbReference>
<dbReference type="Pfam" id="PF01061">
    <property type="entry name" value="ABC2_membrane"/>
    <property type="match status" value="1"/>
</dbReference>
<evidence type="ECO:0000259" key="10">
    <source>
        <dbReference type="PROSITE" id="PS51012"/>
    </source>
</evidence>
<dbReference type="GO" id="GO:0005886">
    <property type="term" value="C:plasma membrane"/>
    <property type="evidence" value="ECO:0007669"/>
    <property type="project" value="UniProtKB-SubCell"/>
</dbReference>
<dbReference type="GO" id="GO:0015774">
    <property type="term" value="P:polysaccharide transport"/>
    <property type="evidence" value="ECO:0007669"/>
    <property type="project" value="UniProtKB-KW"/>
</dbReference>
<dbReference type="PROSITE" id="PS51012">
    <property type="entry name" value="ABC_TM2"/>
    <property type="match status" value="1"/>
</dbReference>
<feature type="transmembrane region" description="Helical" evidence="9">
    <location>
        <begin position="177"/>
        <end position="195"/>
    </location>
</feature>
<evidence type="ECO:0000256" key="1">
    <source>
        <dbReference type="ARBA" id="ARBA00004651"/>
    </source>
</evidence>
<dbReference type="AlphaFoldDB" id="A0A1H2HR31"/>
<feature type="transmembrane region" description="Helical" evidence="9">
    <location>
        <begin position="21"/>
        <end position="45"/>
    </location>
</feature>
<keyword evidence="3 9" id="KW-0813">Transport</keyword>
<keyword evidence="7" id="KW-0762">Sugar transport</keyword>
<keyword evidence="8 9" id="KW-0472">Membrane</keyword>
<dbReference type="PANTHER" id="PTHR30413:SF10">
    <property type="entry name" value="CAPSULE POLYSACCHARIDE EXPORT INNER-MEMBRANE PROTEIN CTRC"/>
    <property type="match status" value="1"/>
</dbReference>
<evidence type="ECO:0000256" key="2">
    <source>
        <dbReference type="ARBA" id="ARBA00007783"/>
    </source>
</evidence>
<dbReference type="RefSeq" id="WP_090197624.1">
    <property type="nucleotide sequence ID" value="NZ_LT629785.1"/>
</dbReference>
<proteinExistence type="inferred from homology"/>
<evidence type="ECO:0000256" key="8">
    <source>
        <dbReference type="ARBA" id="ARBA00023136"/>
    </source>
</evidence>
<dbReference type="OrthoDB" id="9786910at2"/>
<keyword evidence="4 9" id="KW-1003">Cell membrane</keyword>
<evidence type="ECO:0000256" key="3">
    <source>
        <dbReference type="ARBA" id="ARBA00022448"/>
    </source>
</evidence>
<dbReference type="EMBL" id="LT629785">
    <property type="protein sequence ID" value="SDU34352.1"/>
    <property type="molecule type" value="Genomic_DNA"/>
</dbReference>
<evidence type="ECO:0000256" key="5">
    <source>
        <dbReference type="ARBA" id="ARBA00022692"/>
    </source>
</evidence>
<comment type="subcellular location">
    <subcellularLocation>
        <location evidence="9">Cell inner membrane</location>
        <topology evidence="9">Multi-pass membrane protein</topology>
    </subcellularLocation>
    <subcellularLocation>
        <location evidence="1">Cell membrane</location>
        <topology evidence="1">Multi-pass membrane protein</topology>
    </subcellularLocation>
</comment>
<evidence type="ECO:0000256" key="7">
    <source>
        <dbReference type="ARBA" id="ARBA00023047"/>
    </source>
</evidence>
<evidence type="ECO:0000256" key="4">
    <source>
        <dbReference type="ARBA" id="ARBA00022475"/>
    </source>
</evidence>
<dbReference type="GO" id="GO:0140359">
    <property type="term" value="F:ABC-type transporter activity"/>
    <property type="evidence" value="ECO:0007669"/>
    <property type="project" value="InterPro"/>
</dbReference>
<keyword evidence="6 9" id="KW-1133">Transmembrane helix</keyword>
<feature type="transmembrane region" description="Helical" evidence="9">
    <location>
        <begin position="143"/>
        <end position="165"/>
    </location>
</feature>
<dbReference type="PANTHER" id="PTHR30413">
    <property type="entry name" value="INNER MEMBRANE TRANSPORT PERMEASE"/>
    <property type="match status" value="1"/>
</dbReference>
<keyword evidence="7" id="KW-0625">Polysaccharide transport</keyword>
<organism evidence="11 12">
    <name type="scientific">Pseudomonas pohangensis</name>
    <dbReference type="NCBI Taxonomy" id="364197"/>
    <lineage>
        <taxon>Bacteria</taxon>
        <taxon>Pseudomonadati</taxon>
        <taxon>Pseudomonadota</taxon>
        <taxon>Gammaproteobacteria</taxon>
        <taxon>Pseudomonadales</taxon>
        <taxon>Pseudomonadaceae</taxon>
        <taxon>Pseudomonas</taxon>
    </lineage>
</organism>
<dbReference type="InterPro" id="IPR013525">
    <property type="entry name" value="ABC2_TM"/>
</dbReference>
<gene>
    <name evidence="11" type="ORF">SAMN05216296_3205</name>
</gene>
<evidence type="ECO:0000256" key="6">
    <source>
        <dbReference type="ARBA" id="ARBA00022989"/>
    </source>
</evidence>